<dbReference type="SMART" id="SM00173">
    <property type="entry name" value="RAS"/>
    <property type="match status" value="1"/>
</dbReference>
<keyword evidence="4" id="KW-1185">Reference proteome</keyword>
<gene>
    <name evidence="3" type="ORF">BpHYR1_010698</name>
</gene>
<dbReference type="AlphaFoldDB" id="A0A3M7SKP7"/>
<accession>A0A3M7SKP7</accession>
<dbReference type="FunFam" id="3.40.50.300:FF:001508">
    <property type="entry name" value="Small GTP-binding protein Rab28, putative"/>
    <property type="match status" value="1"/>
</dbReference>
<evidence type="ECO:0000256" key="1">
    <source>
        <dbReference type="ARBA" id="ARBA00006270"/>
    </source>
</evidence>
<reference evidence="3 4" key="1">
    <citation type="journal article" date="2018" name="Sci. Rep.">
        <title>Genomic signatures of local adaptation to the degree of environmental predictability in rotifers.</title>
        <authorList>
            <person name="Franch-Gras L."/>
            <person name="Hahn C."/>
            <person name="Garcia-Roger E.M."/>
            <person name="Carmona M.J."/>
            <person name="Serra M."/>
            <person name="Gomez A."/>
        </authorList>
    </citation>
    <scope>NUCLEOTIDE SEQUENCE [LARGE SCALE GENOMIC DNA]</scope>
    <source>
        <strain evidence="3">HYR1</strain>
    </source>
</reference>
<dbReference type="SMART" id="SM00175">
    <property type="entry name" value="RAB"/>
    <property type="match status" value="1"/>
</dbReference>
<dbReference type="EMBL" id="REGN01001203">
    <property type="protein sequence ID" value="RNA36309.1"/>
    <property type="molecule type" value="Genomic_DNA"/>
</dbReference>
<dbReference type="OrthoDB" id="6585768at2759"/>
<dbReference type="SMART" id="SM00176">
    <property type="entry name" value="RAN"/>
    <property type="match status" value="1"/>
</dbReference>
<proteinExistence type="inferred from homology"/>
<dbReference type="InterPro" id="IPR001806">
    <property type="entry name" value="Small_GTPase"/>
</dbReference>
<evidence type="ECO:0000313" key="4">
    <source>
        <dbReference type="Proteomes" id="UP000276133"/>
    </source>
</evidence>
<dbReference type="PANTHER" id="PTHR47978">
    <property type="match status" value="1"/>
</dbReference>
<dbReference type="NCBIfam" id="TIGR00231">
    <property type="entry name" value="small_GTP"/>
    <property type="match status" value="1"/>
</dbReference>
<dbReference type="InterPro" id="IPR005225">
    <property type="entry name" value="Small_GTP-bd"/>
</dbReference>
<dbReference type="SUPFAM" id="SSF52540">
    <property type="entry name" value="P-loop containing nucleoside triphosphate hydrolases"/>
    <property type="match status" value="1"/>
</dbReference>
<dbReference type="GO" id="GO:0005525">
    <property type="term" value="F:GTP binding"/>
    <property type="evidence" value="ECO:0007669"/>
    <property type="project" value="InterPro"/>
</dbReference>
<comment type="caution">
    <text evidence="3">The sequence shown here is derived from an EMBL/GenBank/DDBJ whole genome shotgun (WGS) entry which is preliminary data.</text>
</comment>
<evidence type="ECO:0000313" key="3">
    <source>
        <dbReference type="EMBL" id="RNA36309.1"/>
    </source>
</evidence>
<dbReference type="PROSITE" id="PS51421">
    <property type="entry name" value="RAS"/>
    <property type="match status" value="1"/>
</dbReference>
<organism evidence="3 4">
    <name type="scientific">Brachionus plicatilis</name>
    <name type="common">Marine rotifer</name>
    <name type="synonym">Brachionus muelleri</name>
    <dbReference type="NCBI Taxonomy" id="10195"/>
    <lineage>
        <taxon>Eukaryota</taxon>
        <taxon>Metazoa</taxon>
        <taxon>Spiralia</taxon>
        <taxon>Gnathifera</taxon>
        <taxon>Rotifera</taxon>
        <taxon>Eurotatoria</taxon>
        <taxon>Monogononta</taxon>
        <taxon>Pseudotrocha</taxon>
        <taxon>Ploima</taxon>
        <taxon>Brachionidae</taxon>
        <taxon>Brachionus</taxon>
    </lineage>
</organism>
<dbReference type="Pfam" id="PF00071">
    <property type="entry name" value="Ras"/>
    <property type="match status" value="1"/>
</dbReference>
<name>A0A3M7SKP7_BRAPC</name>
<dbReference type="PRINTS" id="PR00449">
    <property type="entry name" value="RASTRNSFRMNG"/>
</dbReference>
<dbReference type="GO" id="GO:0003924">
    <property type="term" value="F:GTPase activity"/>
    <property type="evidence" value="ECO:0007669"/>
    <property type="project" value="InterPro"/>
</dbReference>
<comment type="similarity">
    <text evidence="1">Belongs to the small GTPase superfamily. Rab family.</text>
</comment>
<dbReference type="InterPro" id="IPR027417">
    <property type="entry name" value="P-loop_NTPase"/>
</dbReference>
<sequence>MSDSEDEVKSKNLKLVLIGDGSSGKTSISTRYSQDQFERQYNQTLGIDFFMKRINLPNHTQVTLSVHDIGGQTLGGPMLDKYLYGADAVLLVYDITNYSSFENLDDWYQTALKFCNNPSKNIFYALVANKCDLEHLRAVKHEKHVRYAKEKSMQSFLVSAKSGESVNTMFLQIAAQILNIPLSRIQVEDEHRVIKAEIVKFKEVKPPKPPSKKSSICSIQ</sequence>
<protein>
    <submittedName>
        <fullName evidence="3">Ras-related Rab-28 isoform X2</fullName>
    </submittedName>
</protein>
<dbReference type="Gene3D" id="3.40.50.300">
    <property type="entry name" value="P-loop containing nucleotide triphosphate hydrolases"/>
    <property type="match status" value="1"/>
</dbReference>
<dbReference type="SMART" id="SM00174">
    <property type="entry name" value="RHO"/>
    <property type="match status" value="1"/>
</dbReference>
<keyword evidence="2" id="KW-0547">Nucleotide-binding</keyword>
<dbReference type="Proteomes" id="UP000276133">
    <property type="component" value="Unassembled WGS sequence"/>
</dbReference>
<dbReference type="STRING" id="10195.A0A3M7SKP7"/>
<evidence type="ECO:0000256" key="2">
    <source>
        <dbReference type="ARBA" id="ARBA00022741"/>
    </source>
</evidence>
<dbReference type="PROSITE" id="PS51419">
    <property type="entry name" value="RAB"/>
    <property type="match status" value="1"/>
</dbReference>